<evidence type="ECO:0000313" key="3">
    <source>
        <dbReference type="Proteomes" id="UP000789901"/>
    </source>
</evidence>
<reference evidence="2 3" key="1">
    <citation type="submission" date="2021-06" db="EMBL/GenBank/DDBJ databases">
        <authorList>
            <person name="Kallberg Y."/>
            <person name="Tangrot J."/>
            <person name="Rosling A."/>
        </authorList>
    </citation>
    <scope>NUCLEOTIDE SEQUENCE [LARGE SCALE GENOMIC DNA]</scope>
    <source>
        <strain evidence="2 3">120-4 pot B 10/14</strain>
    </source>
</reference>
<dbReference type="EMBL" id="CAJVQB010000008">
    <property type="protein sequence ID" value="CAG8457575.1"/>
    <property type="molecule type" value="Genomic_DNA"/>
</dbReference>
<comment type="caution">
    <text evidence="2">The sequence shown here is derived from an EMBL/GenBank/DDBJ whole genome shotgun (WGS) entry which is preliminary data.</text>
</comment>
<feature type="region of interest" description="Disordered" evidence="1">
    <location>
        <begin position="27"/>
        <end position="92"/>
    </location>
</feature>
<feature type="compositionally biased region" description="Basic residues" evidence="1">
    <location>
        <begin position="52"/>
        <end position="70"/>
    </location>
</feature>
<keyword evidence="3" id="KW-1185">Reference proteome</keyword>
<proteinExistence type="predicted"/>
<organism evidence="2 3">
    <name type="scientific">Gigaspora margarita</name>
    <dbReference type="NCBI Taxonomy" id="4874"/>
    <lineage>
        <taxon>Eukaryota</taxon>
        <taxon>Fungi</taxon>
        <taxon>Fungi incertae sedis</taxon>
        <taxon>Mucoromycota</taxon>
        <taxon>Glomeromycotina</taxon>
        <taxon>Glomeromycetes</taxon>
        <taxon>Diversisporales</taxon>
        <taxon>Gigasporaceae</taxon>
        <taxon>Gigaspora</taxon>
    </lineage>
</organism>
<sequence length="92" mass="10632">MSLPTSDNIESEPSVKCKRTEELYEHLPEMENTNSTVDCKPEANEINTTKNIKPRKNQKIPTRNQRKGKGRAIQNIETSQDLDQEMRDSNEE</sequence>
<dbReference type="Proteomes" id="UP000789901">
    <property type="component" value="Unassembled WGS sequence"/>
</dbReference>
<accession>A0ABM8VVN4</accession>
<name>A0ABM8VVN4_GIGMA</name>
<evidence type="ECO:0000313" key="2">
    <source>
        <dbReference type="EMBL" id="CAG8457575.1"/>
    </source>
</evidence>
<evidence type="ECO:0000256" key="1">
    <source>
        <dbReference type="SAM" id="MobiDB-lite"/>
    </source>
</evidence>
<protein>
    <submittedName>
        <fullName evidence="2">4428_t:CDS:1</fullName>
    </submittedName>
</protein>
<gene>
    <name evidence="2" type="ORF">GMARGA_LOCUS137</name>
</gene>